<reference evidence="13 14" key="1">
    <citation type="submission" date="2017-06" db="EMBL/GenBank/DDBJ databases">
        <authorList>
            <person name="Kim H.J."/>
            <person name="Triplett B.A."/>
        </authorList>
    </citation>
    <scope>NUCLEOTIDE SEQUENCE [LARGE SCALE GENOMIC DNA]</scope>
    <source>
        <strain evidence="13 14">DSM 13116</strain>
    </source>
</reference>
<dbReference type="GO" id="GO:0070475">
    <property type="term" value="P:rRNA base methylation"/>
    <property type="evidence" value="ECO:0007669"/>
    <property type="project" value="TreeGrafter"/>
</dbReference>
<dbReference type="GO" id="GO:0070042">
    <property type="term" value="F:rRNA (uridine-N3-)-methyltransferase activity"/>
    <property type="evidence" value="ECO:0007669"/>
    <property type="project" value="TreeGrafter"/>
</dbReference>
<evidence type="ECO:0000313" key="14">
    <source>
        <dbReference type="Proteomes" id="UP000198324"/>
    </source>
</evidence>
<name>A0A239D005_9BACT</name>
<dbReference type="PANTHER" id="PTHR30027">
    <property type="entry name" value="RIBOSOMAL RNA SMALL SUBUNIT METHYLTRANSFERASE E"/>
    <property type="match status" value="1"/>
</dbReference>
<keyword evidence="5 10" id="KW-0489">Methyltransferase</keyword>
<protein>
    <recommendedName>
        <fullName evidence="10">Ribosomal RNA small subunit methyltransferase E</fullName>
        <ecNumber evidence="10">2.1.1.193</ecNumber>
    </recommendedName>
</protein>
<evidence type="ECO:0000259" key="11">
    <source>
        <dbReference type="Pfam" id="PF04452"/>
    </source>
</evidence>
<dbReference type="SUPFAM" id="SSF88697">
    <property type="entry name" value="PUA domain-like"/>
    <property type="match status" value="1"/>
</dbReference>
<feature type="domain" description="Ribosomal RNA small subunit methyltransferase E PUA-like" evidence="12">
    <location>
        <begin position="23"/>
        <end position="68"/>
    </location>
</feature>
<evidence type="ECO:0000256" key="6">
    <source>
        <dbReference type="ARBA" id="ARBA00022679"/>
    </source>
</evidence>
<keyword evidence="7 10" id="KW-0949">S-adenosyl-L-methionine</keyword>
<evidence type="ECO:0000256" key="10">
    <source>
        <dbReference type="PIRNR" id="PIRNR015601"/>
    </source>
</evidence>
<evidence type="ECO:0000256" key="8">
    <source>
        <dbReference type="ARBA" id="ARBA00025699"/>
    </source>
</evidence>
<evidence type="ECO:0000313" key="13">
    <source>
        <dbReference type="EMBL" id="SNS25795.1"/>
    </source>
</evidence>
<dbReference type="SUPFAM" id="SSF75217">
    <property type="entry name" value="alpha/beta knot"/>
    <property type="match status" value="1"/>
</dbReference>
<dbReference type="PIRSF" id="PIRSF015601">
    <property type="entry name" value="MTase_slr0722"/>
    <property type="match status" value="1"/>
</dbReference>
<evidence type="ECO:0000259" key="12">
    <source>
        <dbReference type="Pfam" id="PF20260"/>
    </source>
</evidence>
<evidence type="ECO:0000256" key="2">
    <source>
        <dbReference type="ARBA" id="ARBA00005528"/>
    </source>
</evidence>
<evidence type="ECO:0000256" key="7">
    <source>
        <dbReference type="ARBA" id="ARBA00022691"/>
    </source>
</evidence>
<keyword evidence="14" id="KW-1185">Reference proteome</keyword>
<proteinExistence type="inferred from homology"/>
<dbReference type="Proteomes" id="UP000198324">
    <property type="component" value="Unassembled WGS sequence"/>
</dbReference>
<dbReference type="InterPro" id="IPR029028">
    <property type="entry name" value="Alpha/beta_knot_MTases"/>
</dbReference>
<feature type="domain" description="Ribosomal RNA small subunit methyltransferase E methyltransferase" evidence="11">
    <location>
        <begin position="82"/>
        <end position="238"/>
    </location>
</feature>
<sequence length="245" mass="26613">MARLNSYHLPPEAWPAPGVRAILDGPEARHLIGVLRARVGDTVRLFDGLGRHGLFQLAATTSKSRAELSPLSETLEPQPKRGVALALGWNKASRRDWLLEKGVELGALGFVFWQAVRSQGDMPSHPKEAWREKCVQAAKQCHAAWLPELSVLPGGVDGLLRIAADYDGCYLLYEAASPEALPEPALLASGRTLVVLGPEGGLEEREATRLAEAGFRHLSLGPRPLRWETAALSCLSLAHYALLKP</sequence>
<dbReference type="CDD" id="cd18084">
    <property type="entry name" value="RsmE-like"/>
    <property type="match status" value="1"/>
</dbReference>
<evidence type="ECO:0000256" key="4">
    <source>
        <dbReference type="ARBA" id="ARBA00022552"/>
    </source>
</evidence>
<evidence type="ECO:0000256" key="5">
    <source>
        <dbReference type="ARBA" id="ARBA00022603"/>
    </source>
</evidence>
<comment type="catalytic activity">
    <reaction evidence="9 10">
        <text>uridine(1498) in 16S rRNA + S-adenosyl-L-methionine = N(3)-methyluridine(1498) in 16S rRNA + S-adenosyl-L-homocysteine + H(+)</text>
        <dbReference type="Rhea" id="RHEA:42920"/>
        <dbReference type="Rhea" id="RHEA-COMP:10283"/>
        <dbReference type="Rhea" id="RHEA-COMP:10284"/>
        <dbReference type="ChEBI" id="CHEBI:15378"/>
        <dbReference type="ChEBI" id="CHEBI:57856"/>
        <dbReference type="ChEBI" id="CHEBI:59789"/>
        <dbReference type="ChEBI" id="CHEBI:65315"/>
        <dbReference type="ChEBI" id="CHEBI:74502"/>
        <dbReference type="EC" id="2.1.1.193"/>
    </reaction>
</comment>
<keyword evidence="3 10" id="KW-0963">Cytoplasm</keyword>
<dbReference type="Pfam" id="PF20260">
    <property type="entry name" value="PUA_4"/>
    <property type="match status" value="1"/>
</dbReference>
<keyword evidence="6 10" id="KW-0808">Transferase</keyword>
<organism evidence="13 14">
    <name type="scientific">Humidesulfovibrio mexicanus</name>
    <dbReference type="NCBI Taxonomy" id="147047"/>
    <lineage>
        <taxon>Bacteria</taxon>
        <taxon>Pseudomonadati</taxon>
        <taxon>Thermodesulfobacteriota</taxon>
        <taxon>Desulfovibrionia</taxon>
        <taxon>Desulfovibrionales</taxon>
        <taxon>Desulfovibrionaceae</taxon>
        <taxon>Humidesulfovibrio</taxon>
    </lineage>
</organism>
<dbReference type="InterPro" id="IPR046887">
    <property type="entry name" value="RsmE_PUA-like"/>
</dbReference>
<dbReference type="Gene3D" id="3.40.1280.10">
    <property type="match status" value="1"/>
</dbReference>
<dbReference type="OrthoDB" id="9815641at2"/>
<dbReference type="AlphaFoldDB" id="A0A239D005"/>
<dbReference type="RefSeq" id="WP_089275553.1">
    <property type="nucleotide sequence ID" value="NZ_FZOC01000010.1"/>
</dbReference>
<dbReference type="InterPro" id="IPR046886">
    <property type="entry name" value="RsmE_MTase_dom"/>
</dbReference>
<dbReference type="EC" id="2.1.1.193" evidence="10"/>
<dbReference type="InterPro" id="IPR029026">
    <property type="entry name" value="tRNA_m1G_MTases_N"/>
</dbReference>
<keyword evidence="4 10" id="KW-0698">rRNA processing</keyword>
<accession>A0A239D005</accession>
<comment type="function">
    <text evidence="8 10">Specifically methylates the N3 position of the uracil ring of uridine 1498 (m3U1498) in 16S rRNA. Acts on the fully assembled 30S ribosomal subunit.</text>
</comment>
<dbReference type="NCBIfam" id="TIGR00046">
    <property type="entry name" value="RsmE family RNA methyltransferase"/>
    <property type="match status" value="1"/>
</dbReference>
<comment type="similarity">
    <text evidence="2 10">Belongs to the RNA methyltransferase RsmE family.</text>
</comment>
<evidence type="ECO:0000256" key="1">
    <source>
        <dbReference type="ARBA" id="ARBA00004496"/>
    </source>
</evidence>
<dbReference type="Pfam" id="PF04452">
    <property type="entry name" value="Methyltrans_RNA"/>
    <property type="match status" value="1"/>
</dbReference>
<dbReference type="InterPro" id="IPR006700">
    <property type="entry name" value="RsmE"/>
</dbReference>
<dbReference type="InterPro" id="IPR015947">
    <property type="entry name" value="PUA-like_sf"/>
</dbReference>
<evidence type="ECO:0000256" key="9">
    <source>
        <dbReference type="ARBA" id="ARBA00047944"/>
    </source>
</evidence>
<dbReference type="PANTHER" id="PTHR30027:SF3">
    <property type="entry name" value="16S RRNA (URACIL(1498)-N(3))-METHYLTRANSFERASE"/>
    <property type="match status" value="1"/>
</dbReference>
<comment type="subcellular location">
    <subcellularLocation>
        <location evidence="1 10">Cytoplasm</location>
    </subcellularLocation>
</comment>
<dbReference type="EMBL" id="FZOC01000010">
    <property type="protein sequence ID" value="SNS25795.1"/>
    <property type="molecule type" value="Genomic_DNA"/>
</dbReference>
<evidence type="ECO:0000256" key="3">
    <source>
        <dbReference type="ARBA" id="ARBA00022490"/>
    </source>
</evidence>
<gene>
    <name evidence="13" type="ORF">SAMN04488503_0053</name>
</gene>
<dbReference type="GO" id="GO:0005737">
    <property type="term" value="C:cytoplasm"/>
    <property type="evidence" value="ECO:0007669"/>
    <property type="project" value="UniProtKB-SubCell"/>
</dbReference>